<dbReference type="GO" id="GO:0022857">
    <property type="term" value="F:transmembrane transporter activity"/>
    <property type="evidence" value="ECO:0007669"/>
    <property type="project" value="InterPro"/>
</dbReference>
<dbReference type="InterPro" id="IPR020846">
    <property type="entry name" value="MFS_dom"/>
</dbReference>
<feature type="transmembrane region" description="Helical" evidence="1">
    <location>
        <begin position="186"/>
        <end position="206"/>
    </location>
</feature>
<dbReference type="Gene3D" id="1.20.1250.20">
    <property type="entry name" value="MFS general substrate transporter like domains"/>
    <property type="match status" value="2"/>
</dbReference>
<dbReference type="InterPro" id="IPR011701">
    <property type="entry name" value="MFS"/>
</dbReference>
<accession>A0A0W8G1K4</accession>
<comment type="caution">
    <text evidence="3">The sequence shown here is derived from an EMBL/GenBank/DDBJ whole genome shotgun (WGS) entry which is preliminary data.</text>
</comment>
<feature type="transmembrane region" description="Helical" evidence="1">
    <location>
        <begin position="304"/>
        <end position="322"/>
    </location>
</feature>
<keyword evidence="1" id="KW-0472">Membrane</keyword>
<evidence type="ECO:0000256" key="1">
    <source>
        <dbReference type="SAM" id="Phobius"/>
    </source>
</evidence>
<keyword evidence="1" id="KW-0812">Transmembrane</keyword>
<feature type="transmembrane region" description="Helical" evidence="1">
    <location>
        <begin position="362"/>
        <end position="384"/>
    </location>
</feature>
<gene>
    <name evidence="3" type="ORF">ASZ90_003129</name>
</gene>
<evidence type="ECO:0000313" key="3">
    <source>
        <dbReference type="EMBL" id="KUG27024.1"/>
    </source>
</evidence>
<dbReference type="SUPFAM" id="SSF103473">
    <property type="entry name" value="MFS general substrate transporter"/>
    <property type="match status" value="1"/>
</dbReference>
<feature type="transmembrane region" description="Helical" evidence="1">
    <location>
        <begin position="243"/>
        <end position="263"/>
    </location>
</feature>
<keyword evidence="1" id="KW-1133">Transmembrane helix</keyword>
<feature type="transmembrane region" description="Helical" evidence="1">
    <location>
        <begin position="328"/>
        <end position="350"/>
    </location>
</feature>
<dbReference type="InterPro" id="IPR036259">
    <property type="entry name" value="MFS_trans_sf"/>
</dbReference>
<reference evidence="3" key="1">
    <citation type="journal article" date="2015" name="Proc. Natl. Acad. Sci. U.S.A.">
        <title>Networks of energetic and metabolic interactions define dynamics in microbial communities.</title>
        <authorList>
            <person name="Embree M."/>
            <person name="Liu J.K."/>
            <person name="Al-Bassam M.M."/>
            <person name="Zengler K."/>
        </authorList>
    </citation>
    <scope>NUCLEOTIDE SEQUENCE</scope>
</reference>
<feature type="transmembrane region" description="Helical" evidence="1">
    <location>
        <begin position="156"/>
        <end position="174"/>
    </location>
</feature>
<feature type="domain" description="Major facilitator superfamily (MFS) profile" evidence="2">
    <location>
        <begin position="20"/>
        <end position="416"/>
    </location>
</feature>
<feature type="transmembrane region" description="Helical" evidence="1">
    <location>
        <begin position="275"/>
        <end position="297"/>
    </location>
</feature>
<feature type="transmembrane region" description="Helical" evidence="1">
    <location>
        <begin position="20"/>
        <end position="42"/>
    </location>
</feature>
<feature type="transmembrane region" description="Helical" evidence="1">
    <location>
        <begin position="54"/>
        <end position="75"/>
    </location>
</feature>
<dbReference type="PANTHER" id="PTHR23526:SF1">
    <property type="entry name" value="MAJOR FACILITATOR SUPERFAMILY MFS_1"/>
    <property type="match status" value="1"/>
</dbReference>
<organism evidence="3">
    <name type="scientific">hydrocarbon metagenome</name>
    <dbReference type="NCBI Taxonomy" id="938273"/>
    <lineage>
        <taxon>unclassified sequences</taxon>
        <taxon>metagenomes</taxon>
        <taxon>ecological metagenomes</taxon>
    </lineage>
</organism>
<dbReference type="PANTHER" id="PTHR23526">
    <property type="entry name" value="INTEGRAL MEMBRANE TRANSPORT PROTEIN-RELATED"/>
    <property type="match status" value="1"/>
</dbReference>
<dbReference type="PROSITE" id="PS50850">
    <property type="entry name" value="MFS"/>
    <property type="match status" value="1"/>
</dbReference>
<dbReference type="AlphaFoldDB" id="A0A0W8G1K4"/>
<evidence type="ECO:0000259" key="2">
    <source>
        <dbReference type="PROSITE" id="PS50850"/>
    </source>
</evidence>
<dbReference type="InterPro" id="IPR052528">
    <property type="entry name" value="Sugar_transport-like"/>
</dbReference>
<feature type="transmembrane region" description="Helical" evidence="1">
    <location>
        <begin position="390"/>
        <end position="410"/>
    </location>
</feature>
<dbReference type="Pfam" id="PF07690">
    <property type="entry name" value="MFS_1"/>
    <property type="match status" value="1"/>
</dbReference>
<feature type="transmembrane region" description="Helical" evidence="1">
    <location>
        <begin position="87"/>
        <end position="111"/>
    </location>
</feature>
<proteinExistence type="predicted"/>
<sequence length="425" mass="47872">MGKFSLPSYNWTGTVKRNFILNVFDGAIFAFAMNFAALNTVIPVYIKKIGGTNLAVGLIPVIWIIGFHLPQIFTANYVRRHSEKKRIVMFTAFMQRLPWLLLSLLSFFVIYKVDTQLGLLIFFIGFLLASLGGGMNLPAWFDLLTKITPTHIRGRLFAFRVTLGAVMGIFAGYASKQVLDNVQYPANFSLLFGIAFVVMMISYVFLASIKEEKINTVAKAIHWKDFLKGLPQILRNEKNYRNYLIADVLMILAGMANAFYTVYAFEKFSLTSGYAGDFTIVMMTATVFASLLFGFLADKYGHRINLFFGALFTAIACLLAIFTQTLFLYYSVFVFSAMTLALIQVSRITIIAELSPEEETSTYVSLTNVITVPFVLSGIFAGWLADLFGYIPVFVLAGFFAVLSAYWFLFIMKEPRFHQSTNLSR</sequence>
<dbReference type="EMBL" id="LNQE01000373">
    <property type="protein sequence ID" value="KUG27024.1"/>
    <property type="molecule type" value="Genomic_DNA"/>
</dbReference>
<protein>
    <recommendedName>
        <fullName evidence="2">Major facilitator superfamily (MFS) profile domain-containing protein</fullName>
    </recommendedName>
</protein>
<name>A0A0W8G1K4_9ZZZZ</name>
<feature type="transmembrane region" description="Helical" evidence="1">
    <location>
        <begin position="117"/>
        <end position="144"/>
    </location>
</feature>